<protein>
    <submittedName>
        <fullName evidence="7">Uncharacterized protein</fullName>
    </submittedName>
</protein>
<proteinExistence type="inferred from homology"/>
<keyword evidence="8" id="KW-1185">Reference proteome</keyword>
<reference evidence="7" key="1">
    <citation type="submission" date="2021-01" db="UniProtKB">
        <authorList>
            <consortium name="EnsemblPlants"/>
        </authorList>
    </citation>
    <scope>IDENTIFICATION</scope>
</reference>
<dbReference type="AlphaFoldDB" id="A0A7N0UUW4"/>
<evidence type="ECO:0000256" key="4">
    <source>
        <dbReference type="ARBA" id="ARBA00022980"/>
    </source>
</evidence>
<comment type="similarity">
    <text evidence="2">Belongs to the eukaryotic ribosomal protein P1/P2 family.</text>
</comment>
<dbReference type="EnsemblPlants" id="Kaladp0088s0023.2.v1.1">
    <property type="protein sequence ID" value="Kaladp0088s0023.2.v1.1"/>
    <property type="gene ID" value="Kaladp0088s0023.v1.1"/>
</dbReference>
<keyword evidence="4" id="KW-0689">Ribosomal protein</keyword>
<dbReference type="InterPro" id="IPR038716">
    <property type="entry name" value="P1/P2_N_sf"/>
</dbReference>
<evidence type="ECO:0000256" key="1">
    <source>
        <dbReference type="ARBA" id="ARBA00003362"/>
    </source>
</evidence>
<keyword evidence="5" id="KW-0687">Ribonucleoprotein</keyword>
<dbReference type="Proteomes" id="UP000594263">
    <property type="component" value="Unplaced"/>
</dbReference>
<evidence type="ECO:0000313" key="8">
    <source>
        <dbReference type="Proteomes" id="UP000594263"/>
    </source>
</evidence>
<organism evidence="7 8">
    <name type="scientific">Kalanchoe fedtschenkoi</name>
    <name type="common">Lavender scallops</name>
    <name type="synonym">South American air plant</name>
    <dbReference type="NCBI Taxonomy" id="63787"/>
    <lineage>
        <taxon>Eukaryota</taxon>
        <taxon>Viridiplantae</taxon>
        <taxon>Streptophyta</taxon>
        <taxon>Embryophyta</taxon>
        <taxon>Tracheophyta</taxon>
        <taxon>Spermatophyta</taxon>
        <taxon>Magnoliopsida</taxon>
        <taxon>eudicotyledons</taxon>
        <taxon>Gunneridae</taxon>
        <taxon>Pentapetalae</taxon>
        <taxon>Saxifragales</taxon>
        <taxon>Crassulaceae</taxon>
        <taxon>Kalanchoe</taxon>
    </lineage>
</organism>
<dbReference type="GO" id="GO:0003735">
    <property type="term" value="F:structural constituent of ribosome"/>
    <property type="evidence" value="ECO:0007669"/>
    <property type="project" value="InterPro"/>
</dbReference>
<dbReference type="Gramene" id="Kaladp0088s0023.2.v1.1">
    <property type="protein sequence ID" value="Kaladp0088s0023.2.v1.1"/>
    <property type="gene ID" value="Kaladp0088s0023.v1.1"/>
</dbReference>
<comment type="subunit">
    <text evidence="3">P1 and P2 exist as dimers at the large ribosomal subunit.</text>
</comment>
<accession>A0A7N0UUW4</accession>
<evidence type="ECO:0000256" key="3">
    <source>
        <dbReference type="ARBA" id="ARBA00011266"/>
    </source>
</evidence>
<comment type="function">
    <text evidence="1">Plays an important role in the elongation step of protein synthesis.</text>
</comment>
<dbReference type="CDD" id="cd05833">
    <property type="entry name" value="Ribosomal_P2"/>
    <property type="match status" value="1"/>
</dbReference>
<dbReference type="EnsemblPlants" id="Kaladp0088s0023.1.v1.1">
    <property type="protein sequence ID" value="Kaladp0088s0023.1.v1.1"/>
    <property type="gene ID" value="Kaladp0088s0023.v1.1"/>
</dbReference>
<dbReference type="GO" id="GO:0022625">
    <property type="term" value="C:cytosolic large ribosomal subunit"/>
    <property type="evidence" value="ECO:0007669"/>
    <property type="project" value="InterPro"/>
</dbReference>
<evidence type="ECO:0000313" key="7">
    <source>
        <dbReference type="EnsemblPlants" id="Kaladp0088s0023.1.v1.1"/>
    </source>
</evidence>
<dbReference type="GO" id="GO:0002182">
    <property type="term" value="P:cytoplasmic translational elongation"/>
    <property type="evidence" value="ECO:0007669"/>
    <property type="project" value="InterPro"/>
</dbReference>
<feature type="signal peptide" evidence="6">
    <location>
        <begin position="1"/>
        <end position="21"/>
    </location>
</feature>
<feature type="chain" id="PRO_5036401879" evidence="6">
    <location>
        <begin position="22"/>
        <end position="76"/>
    </location>
</feature>
<dbReference type="PANTHER" id="PTHR21141">
    <property type="entry name" value="60S ACIDIC RIBOSOMAL PROTEIN FAMILY MEMBER"/>
    <property type="match status" value="1"/>
</dbReference>
<sequence>MKVLAAFLLAVLGDTAAPSAADLKKILGSVGAEADKDRIELLLSEVKGKIYLQPSLIITAQLLSSFTRSRDHNPKP</sequence>
<evidence type="ECO:0000256" key="2">
    <source>
        <dbReference type="ARBA" id="ARBA00005436"/>
    </source>
</evidence>
<keyword evidence="6" id="KW-0732">Signal</keyword>
<name>A0A7N0UUW4_KALFE</name>
<dbReference type="InterPro" id="IPR044076">
    <property type="entry name" value="Ribosomal_P2"/>
</dbReference>
<dbReference type="Gene3D" id="1.10.10.1410">
    <property type="match status" value="1"/>
</dbReference>
<dbReference type="PANTHER" id="PTHR21141:SF5">
    <property type="entry name" value="LARGE RIBOSOMAL SUBUNIT PROTEIN P2"/>
    <property type="match status" value="1"/>
</dbReference>
<evidence type="ECO:0000256" key="5">
    <source>
        <dbReference type="ARBA" id="ARBA00023274"/>
    </source>
</evidence>
<dbReference type="Gramene" id="Kaladp0088s0023.1.v1.1">
    <property type="protein sequence ID" value="Kaladp0088s0023.1.v1.1"/>
    <property type="gene ID" value="Kaladp0088s0023.v1.1"/>
</dbReference>
<dbReference type="FunFam" id="1.10.10.1410:FF:000002">
    <property type="entry name" value="60S acidic ribosomal protein P2"/>
    <property type="match status" value="1"/>
</dbReference>
<evidence type="ECO:0000256" key="6">
    <source>
        <dbReference type="SAM" id="SignalP"/>
    </source>
</evidence>